<reference evidence="2 3" key="1">
    <citation type="submission" date="2024-02" db="EMBL/GenBank/DDBJ databases">
        <title>Janibacter sp. nov., isolated from gut of marine sandworm.</title>
        <authorList>
            <person name="Kim B."/>
            <person name="Jun M.O."/>
            <person name="Shin N.-R."/>
        </authorList>
    </citation>
    <scope>NUCLEOTIDE SEQUENCE [LARGE SCALE GENOMIC DNA]</scope>
    <source>
        <strain evidence="2 3">A1S7</strain>
    </source>
</reference>
<evidence type="ECO:0000313" key="3">
    <source>
        <dbReference type="Proteomes" id="UP001382727"/>
    </source>
</evidence>
<dbReference type="Gene3D" id="3.90.76.10">
    <property type="entry name" value="Dipeptide-binding Protein, Domain 1"/>
    <property type="match status" value="1"/>
</dbReference>
<evidence type="ECO:0000259" key="1">
    <source>
        <dbReference type="Pfam" id="PF00496"/>
    </source>
</evidence>
<dbReference type="CDD" id="cd00995">
    <property type="entry name" value="PBP2_NikA_DppA_OppA_like"/>
    <property type="match status" value="1"/>
</dbReference>
<accession>A0ABZ2MJB1</accession>
<dbReference type="InterPro" id="IPR030678">
    <property type="entry name" value="Peptide/Ni-bd"/>
</dbReference>
<dbReference type="PANTHER" id="PTHR30290:SF83">
    <property type="entry name" value="ABC TRANSPORTER SUBSTRATE-BINDING PROTEIN"/>
    <property type="match status" value="1"/>
</dbReference>
<dbReference type="PANTHER" id="PTHR30290">
    <property type="entry name" value="PERIPLASMIC BINDING COMPONENT OF ABC TRANSPORTER"/>
    <property type="match status" value="1"/>
</dbReference>
<dbReference type="SUPFAM" id="SSF53850">
    <property type="entry name" value="Periplasmic binding protein-like II"/>
    <property type="match status" value="1"/>
</dbReference>
<protein>
    <submittedName>
        <fullName evidence="2">ABC transporter substrate-binding protein</fullName>
    </submittedName>
</protein>
<dbReference type="Gene3D" id="3.10.105.10">
    <property type="entry name" value="Dipeptide-binding Protein, Domain 3"/>
    <property type="match status" value="1"/>
</dbReference>
<keyword evidence="3" id="KW-1185">Reference proteome</keyword>
<dbReference type="InterPro" id="IPR000914">
    <property type="entry name" value="SBP_5_dom"/>
</dbReference>
<gene>
    <name evidence="2" type="ORF">V1351_03330</name>
</gene>
<feature type="domain" description="Solute-binding protein family 5" evidence="1">
    <location>
        <begin position="77"/>
        <end position="464"/>
    </location>
</feature>
<sequence>MAIASISAVALVATACGGSSDDNSGSGGDGGGGGEIVVNGCTPENPLIAGNTGETCGGNVLDVMTAKLIHYNPETAEPEMDIAESIETDDNQNFTVKIKEGYKFHDGTDVLAKNFVDAWNYTAYGPNAQQGSYFYSPIEGYDEIQCSGEGDDPCADGGKPDTKKMSGLEVVDDHTFTIKTSEKVSNLPMRLGYTAFAPQPDSFFDDPEAFGQEPVAAGPYKFDSWKKNQAITMSKFDDYAGEYGGNADTITFKIFKEQEAAYTALLADEIDIIDQIPANALVGDKYKSDLGDRQLSQPNSTSQWIGMNYHIDKKLENPDVRHAISMAIDRDTIVKQIFNNANEPSTGVVSPVVDGFKEGQCGEYCNYDPEKAKELLKKGGGYDGKLTLTYNGDGGHKEWTEAVCNSVKNAIGIDCVATPTVDFATMLTKLGENELEGLWRMGWVMDYPSIENYLAPIFSKGAASNYYQYDNPEFEKLLTDAAAADDAAKANEMYQEAERVMLEDMPAIPLWYGKSIMGWSEDVSDVKATPFGNPDLAAVTVE</sequence>
<name>A0ABZ2MJB1_9MICO</name>
<dbReference type="PIRSF" id="PIRSF002741">
    <property type="entry name" value="MppA"/>
    <property type="match status" value="1"/>
</dbReference>
<dbReference type="Gene3D" id="3.40.190.10">
    <property type="entry name" value="Periplasmic binding protein-like II"/>
    <property type="match status" value="1"/>
</dbReference>
<dbReference type="Proteomes" id="UP001382727">
    <property type="component" value="Chromosome"/>
</dbReference>
<organism evidence="2 3">
    <name type="scientific">Janibacter alittae</name>
    <dbReference type="NCBI Taxonomy" id="3115209"/>
    <lineage>
        <taxon>Bacteria</taxon>
        <taxon>Bacillati</taxon>
        <taxon>Actinomycetota</taxon>
        <taxon>Actinomycetes</taxon>
        <taxon>Micrococcales</taxon>
        <taxon>Intrasporangiaceae</taxon>
        <taxon>Janibacter</taxon>
    </lineage>
</organism>
<evidence type="ECO:0000313" key="2">
    <source>
        <dbReference type="EMBL" id="WXB77108.1"/>
    </source>
</evidence>
<dbReference type="Pfam" id="PF00496">
    <property type="entry name" value="SBP_bac_5"/>
    <property type="match status" value="1"/>
</dbReference>
<dbReference type="RefSeq" id="WP_338750690.1">
    <property type="nucleotide sequence ID" value="NZ_CP144913.1"/>
</dbReference>
<dbReference type="EMBL" id="CP144913">
    <property type="protein sequence ID" value="WXB77108.1"/>
    <property type="molecule type" value="Genomic_DNA"/>
</dbReference>
<proteinExistence type="predicted"/>
<dbReference type="InterPro" id="IPR039424">
    <property type="entry name" value="SBP_5"/>
</dbReference>